<dbReference type="SUPFAM" id="SSF47384">
    <property type="entry name" value="Homodimeric domain of signal transducing histidine kinase"/>
    <property type="match status" value="1"/>
</dbReference>
<dbReference type="CDD" id="cd00082">
    <property type="entry name" value="HisKA"/>
    <property type="match status" value="1"/>
</dbReference>
<evidence type="ECO:0000256" key="4">
    <source>
        <dbReference type="SAM" id="Coils"/>
    </source>
</evidence>
<dbReference type="EC" id="2.7.13.3" evidence="2"/>
<feature type="transmembrane region" description="Helical" evidence="5">
    <location>
        <begin position="197"/>
        <end position="221"/>
    </location>
</feature>
<keyword evidence="5" id="KW-1133">Transmembrane helix</keyword>
<dbReference type="InterPro" id="IPR036890">
    <property type="entry name" value="HATPase_C_sf"/>
</dbReference>
<dbReference type="AlphaFoldDB" id="A0A2W6MZA9"/>
<name>A0A2W6MZA9_9HELI</name>
<organism evidence="7 8">
    <name type="scientific">Helicobacter valdiviensis</name>
    <dbReference type="NCBI Taxonomy" id="1458358"/>
    <lineage>
        <taxon>Bacteria</taxon>
        <taxon>Pseudomonadati</taxon>
        <taxon>Campylobacterota</taxon>
        <taxon>Epsilonproteobacteria</taxon>
        <taxon>Campylobacterales</taxon>
        <taxon>Helicobacteraceae</taxon>
        <taxon>Helicobacter</taxon>
    </lineage>
</organism>
<accession>A0A2W6MZA9</accession>
<dbReference type="GO" id="GO:0000155">
    <property type="term" value="F:phosphorelay sensor kinase activity"/>
    <property type="evidence" value="ECO:0007669"/>
    <property type="project" value="InterPro"/>
</dbReference>
<dbReference type="Proteomes" id="UP000249746">
    <property type="component" value="Unassembled WGS sequence"/>
</dbReference>
<comment type="caution">
    <text evidence="7">The sequence shown here is derived from an EMBL/GenBank/DDBJ whole genome shotgun (WGS) entry which is preliminary data.</text>
</comment>
<dbReference type="PANTHER" id="PTHR43065">
    <property type="entry name" value="SENSOR HISTIDINE KINASE"/>
    <property type="match status" value="1"/>
</dbReference>
<keyword evidence="3" id="KW-0597">Phosphoprotein</keyword>
<dbReference type="EMBL" id="NBIU01000004">
    <property type="protein sequence ID" value="PZT48678.1"/>
    <property type="molecule type" value="Genomic_DNA"/>
</dbReference>
<dbReference type="InterPro" id="IPR003661">
    <property type="entry name" value="HisK_dim/P_dom"/>
</dbReference>
<dbReference type="InterPro" id="IPR003594">
    <property type="entry name" value="HATPase_dom"/>
</dbReference>
<dbReference type="Pfam" id="PF02518">
    <property type="entry name" value="HATPase_c"/>
    <property type="match status" value="1"/>
</dbReference>
<evidence type="ECO:0000313" key="8">
    <source>
        <dbReference type="Proteomes" id="UP000249746"/>
    </source>
</evidence>
<feature type="domain" description="Histidine kinase" evidence="6">
    <location>
        <begin position="282"/>
        <end position="489"/>
    </location>
</feature>
<keyword evidence="8" id="KW-1185">Reference proteome</keyword>
<reference evidence="7 8" key="1">
    <citation type="submission" date="2017-03" db="EMBL/GenBank/DDBJ databases">
        <title>Genomic and clinical evidence uncovers the enterohepatic species Helicobacter valdiviensis as a potential human intestinal pathogen.</title>
        <authorList>
            <person name="Fresia P."/>
            <person name="Jara R."/>
            <person name="Sierra R."/>
            <person name="Ferres I."/>
            <person name="Greif G."/>
            <person name="Iraola G."/>
            <person name="Collado L."/>
        </authorList>
    </citation>
    <scope>NUCLEOTIDE SEQUENCE [LARGE SCALE GENOMIC DNA]</scope>
    <source>
        <strain evidence="7 8">WBE14</strain>
    </source>
</reference>
<dbReference type="PRINTS" id="PR00344">
    <property type="entry name" value="BCTRLSENSOR"/>
</dbReference>
<dbReference type="OrthoDB" id="9799273at2"/>
<dbReference type="InterPro" id="IPR004358">
    <property type="entry name" value="Sig_transdc_His_kin-like_C"/>
</dbReference>
<evidence type="ECO:0000256" key="2">
    <source>
        <dbReference type="ARBA" id="ARBA00012438"/>
    </source>
</evidence>
<dbReference type="PANTHER" id="PTHR43065:SF42">
    <property type="entry name" value="TWO-COMPONENT SENSOR PPRA"/>
    <property type="match status" value="1"/>
</dbReference>
<feature type="transmembrane region" description="Helical" evidence="5">
    <location>
        <begin position="16"/>
        <end position="39"/>
    </location>
</feature>
<feature type="coiled-coil region" evidence="4">
    <location>
        <begin position="228"/>
        <end position="255"/>
    </location>
</feature>
<comment type="catalytic activity">
    <reaction evidence="1">
        <text>ATP + protein L-histidine = ADP + protein N-phospho-L-histidine.</text>
        <dbReference type="EC" id="2.7.13.3"/>
    </reaction>
</comment>
<evidence type="ECO:0000313" key="7">
    <source>
        <dbReference type="EMBL" id="PZT48678.1"/>
    </source>
</evidence>
<dbReference type="RefSeq" id="WP_111229198.1">
    <property type="nucleotide sequence ID" value="NZ_NBIU01000004.1"/>
</dbReference>
<dbReference type="PROSITE" id="PS50109">
    <property type="entry name" value="HIS_KIN"/>
    <property type="match status" value="1"/>
</dbReference>
<proteinExistence type="predicted"/>
<dbReference type="InterPro" id="IPR036097">
    <property type="entry name" value="HisK_dim/P_sf"/>
</dbReference>
<protein>
    <recommendedName>
        <fullName evidence="2">histidine kinase</fullName>
        <ecNumber evidence="2">2.7.13.3</ecNumber>
    </recommendedName>
</protein>
<dbReference type="Gene3D" id="3.30.565.10">
    <property type="entry name" value="Histidine kinase-like ATPase, C-terminal domain"/>
    <property type="match status" value="1"/>
</dbReference>
<dbReference type="SMART" id="SM00387">
    <property type="entry name" value="HATPase_c"/>
    <property type="match status" value="1"/>
</dbReference>
<keyword evidence="7" id="KW-0808">Transferase</keyword>
<evidence type="ECO:0000256" key="5">
    <source>
        <dbReference type="SAM" id="Phobius"/>
    </source>
</evidence>
<evidence type="ECO:0000256" key="1">
    <source>
        <dbReference type="ARBA" id="ARBA00000085"/>
    </source>
</evidence>
<dbReference type="SUPFAM" id="SSF55874">
    <property type="entry name" value="ATPase domain of HSP90 chaperone/DNA topoisomerase II/histidine kinase"/>
    <property type="match status" value="1"/>
</dbReference>
<keyword evidence="5" id="KW-0812">Transmembrane</keyword>
<dbReference type="Gene3D" id="1.10.287.130">
    <property type="match status" value="1"/>
</dbReference>
<gene>
    <name evidence="7" type="ORF">B6S12_02220</name>
</gene>
<sequence>MALRFFGASLEDKARILVFNIACGLLSLAVVSYVFYFSLKNDFDVLFSSYSQNTIYLEQMRKFIISDSKEMPSQEVLDKNMEQIQMLWHNAEGIHLKYQENFILEQTRKAYLFFLSQEESGYYYKVLDKEKYYYQKLHQKILAYVDFLKTYSLKDTDFNLRLKNIAKELNLEISNVISSSLEVAIYQKKRSDLLHNILLVVVFVIMCLIMLITLLLSFVILKHIKNLHAVLEIRIKEKTKELQMLNDSLQDTIAKEVLESRKKDQIMYQQARLASMGEMIQNIAHQWRQPLNALILLIQAFRVKSQNGKLTQEFVETQVEDGMKIAKQMSRTIEDFRSFFHQSSQKEQFNLKELIDETIALISPILKQNEIHIQIDCPKDIQIYGLKSSLSQVILNLVKNSQDALKSREIKPAEIYIVAYEFKENLVKIECLDNAGGIKLSDIHKIFEPYFTTKHKSIGTGIGLYMSKQIIEKQMQGSIEVQNMQWKGVDCKFCEEGACLKECQSEAGVCGAQFTITIPKDGEI</sequence>
<keyword evidence="7" id="KW-0418">Kinase</keyword>
<keyword evidence="5" id="KW-0472">Membrane</keyword>
<dbReference type="InterPro" id="IPR005467">
    <property type="entry name" value="His_kinase_dom"/>
</dbReference>
<evidence type="ECO:0000259" key="6">
    <source>
        <dbReference type="PROSITE" id="PS50109"/>
    </source>
</evidence>
<evidence type="ECO:0000256" key="3">
    <source>
        <dbReference type="ARBA" id="ARBA00022553"/>
    </source>
</evidence>
<keyword evidence="4" id="KW-0175">Coiled coil</keyword>